<keyword evidence="3" id="KW-1185">Reference proteome</keyword>
<dbReference type="OrthoDB" id="5918302at2759"/>
<feature type="transmembrane region" description="Helical" evidence="1">
    <location>
        <begin position="151"/>
        <end position="173"/>
    </location>
</feature>
<organism evidence="2 3">
    <name type="scientific">Trichuris trichiura</name>
    <name type="common">Whipworm</name>
    <name type="synonym">Trichocephalus trichiurus</name>
    <dbReference type="NCBI Taxonomy" id="36087"/>
    <lineage>
        <taxon>Eukaryota</taxon>
        <taxon>Metazoa</taxon>
        <taxon>Ecdysozoa</taxon>
        <taxon>Nematoda</taxon>
        <taxon>Enoplea</taxon>
        <taxon>Dorylaimia</taxon>
        <taxon>Trichinellida</taxon>
        <taxon>Trichuridae</taxon>
        <taxon>Trichuris</taxon>
    </lineage>
</organism>
<feature type="transmembrane region" description="Helical" evidence="1">
    <location>
        <begin position="111"/>
        <end position="130"/>
    </location>
</feature>
<proteinExistence type="predicted"/>
<protein>
    <submittedName>
        <fullName evidence="2">NADH-ubiquinone oxidoreductase chain 3</fullName>
    </submittedName>
</protein>
<reference evidence="2" key="1">
    <citation type="submission" date="2014-01" db="EMBL/GenBank/DDBJ databases">
        <authorList>
            <person name="Aslett M."/>
        </authorList>
    </citation>
    <scope>NUCLEOTIDE SEQUENCE</scope>
</reference>
<evidence type="ECO:0000313" key="2">
    <source>
        <dbReference type="EMBL" id="CDW56201.1"/>
    </source>
</evidence>
<keyword evidence="2" id="KW-0830">Ubiquinone</keyword>
<dbReference type="Proteomes" id="UP000030665">
    <property type="component" value="Unassembled WGS sequence"/>
</dbReference>
<gene>
    <name evidence="2" type="ORF">TTRE_0000447601</name>
</gene>
<sequence length="223" mass="24855">MPAVETDFSTEETTVTEVRQTRYVCDLSTQGDHNALPKVSGSAQTTWKLPSLITTSPGFCLTTSVKLLQILLPSVTLACLLSQCKFTNYLTDYCYRRGTAFELQNIPICTAVLQLVVACVFLLCWIAAWQRDSSLVQANSLANDSLRRADGIVNAFFFFLSLLATIVEIGMLVKFSVGYSCPSCHHQFLWSLASVCLLVGTLIHLWSAIVFLKVNKRQTERQR</sequence>
<evidence type="ECO:0000256" key="1">
    <source>
        <dbReference type="SAM" id="Phobius"/>
    </source>
</evidence>
<dbReference type="EMBL" id="HG806018">
    <property type="protein sequence ID" value="CDW56201.1"/>
    <property type="molecule type" value="Genomic_DNA"/>
</dbReference>
<evidence type="ECO:0000313" key="3">
    <source>
        <dbReference type="Proteomes" id="UP000030665"/>
    </source>
</evidence>
<name>A0A077Z7N1_TRITR</name>
<reference evidence="2" key="2">
    <citation type="submission" date="2014-03" db="EMBL/GenBank/DDBJ databases">
        <title>The whipworm genome and dual-species transcriptomics of an intimate host-pathogen interaction.</title>
        <authorList>
            <person name="Foth B.J."/>
            <person name="Tsai I.J."/>
            <person name="Reid A.J."/>
            <person name="Bancroft A.J."/>
            <person name="Nichol S."/>
            <person name="Tracey A."/>
            <person name="Holroyd N."/>
            <person name="Cotton J.A."/>
            <person name="Stanley E.J."/>
            <person name="Zarowiecki M."/>
            <person name="Liu J.Z."/>
            <person name="Huckvale T."/>
            <person name="Cooper P.J."/>
            <person name="Grencis R.K."/>
            <person name="Berriman M."/>
        </authorList>
    </citation>
    <scope>NUCLEOTIDE SEQUENCE [LARGE SCALE GENOMIC DNA]</scope>
</reference>
<dbReference type="AlphaFoldDB" id="A0A077Z7N1"/>
<feature type="transmembrane region" description="Helical" evidence="1">
    <location>
        <begin position="188"/>
        <end position="212"/>
    </location>
</feature>
<accession>A0A077Z7N1</accession>
<keyword evidence="1" id="KW-0812">Transmembrane</keyword>
<keyword evidence="1" id="KW-0472">Membrane</keyword>
<keyword evidence="1" id="KW-1133">Transmembrane helix</keyword>